<dbReference type="Gene3D" id="2.40.420.20">
    <property type="match status" value="1"/>
</dbReference>
<evidence type="ECO:0000256" key="2">
    <source>
        <dbReference type="SAM" id="Coils"/>
    </source>
</evidence>
<dbReference type="Pfam" id="PF25967">
    <property type="entry name" value="RND-MFP_C"/>
    <property type="match status" value="1"/>
</dbReference>
<keyword evidence="3" id="KW-0732">Signal</keyword>
<reference evidence="5 6" key="1">
    <citation type="submission" date="2019-09" db="EMBL/GenBank/DDBJ databases">
        <title>Wenzhouxiangella sp. Genome sequencing and assembly.</title>
        <authorList>
            <person name="Zhang R."/>
        </authorList>
    </citation>
    <scope>NUCLEOTIDE SEQUENCE [LARGE SCALE GENOMIC DNA]</scope>
    <source>
        <strain evidence="5 6">W260</strain>
    </source>
</reference>
<evidence type="ECO:0000256" key="3">
    <source>
        <dbReference type="SAM" id="SignalP"/>
    </source>
</evidence>
<feature type="domain" description="Multidrug resistance protein MdtA-like C-terminal permuted SH3" evidence="4">
    <location>
        <begin position="294"/>
        <end position="340"/>
    </location>
</feature>
<dbReference type="PANTHER" id="PTHR30469:SF15">
    <property type="entry name" value="HLYD FAMILY OF SECRETION PROTEINS"/>
    <property type="match status" value="1"/>
</dbReference>
<protein>
    <submittedName>
        <fullName evidence="5">Efflux RND transporter periplasmic adaptor subunit</fullName>
    </submittedName>
</protein>
<dbReference type="InterPro" id="IPR058627">
    <property type="entry name" value="MdtA-like_C"/>
</dbReference>
<dbReference type="Gene3D" id="1.10.287.470">
    <property type="entry name" value="Helix hairpin bin"/>
    <property type="match status" value="1"/>
</dbReference>
<dbReference type="Gene3D" id="2.40.50.100">
    <property type="match status" value="1"/>
</dbReference>
<feature type="coiled-coil region" evidence="2">
    <location>
        <begin position="137"/>
        <end position="164"/>
    </location>
</feature>
<dbReference type="GO" id="GO:0015562">
    <property type="term" value="F:efflux transmembrane transporter activity"/>
    <property type="evidence" value="ECO:0007669"/>
    <property type="project" value="TreeGrafter"/>
</dbReference>
<dbReference type="AlphaFoldDB" id="A0A5N0T8M3"/>
<dbReference type="Gene3D" id="2.40.30.170">
    <property type="match status" value="1"/>
</dbReference>
<sequence length="352" mass="37866">MKRATPMALFLATVSIATVPVTAVAQPSEAPAAAVRIDEARRDTFAATLWVSGSVVSLNDARIAAETDGRITWVAREGTRITAGDAIARIDAGDLELDLADSRAQLGSLKAQLTFQEGNLSRLQRLAASSNASTNQVEEASSQLDMTHQAIKRAEVNIAQIERRIRQSEVPAPFSGVVAERLVQVGEFVNRGAQVARLVDTENREIRAQAPLSVAGWVREGMELSIQHQGAESLSPISHVIPVGDQRSRMFEVRVAVNNTALIVGSPVRVALPNSEPRELVAIHRDALVLRGNDIFVMRVKEDNTVERVDVSTGIGLDAHVEVLGGLDHGDRVIVRGGERLQPGQSVLIAES</sequence>
<evidence type="ECO:0000256" key="1">
    <source>
        <dbReference type="ARBA" id="ARBA00009477"/>
    </source>
</evidence>
<gene>
    <name evidence="5" type="ORF">F3N42_08150</name>
</gene>
<evidence type="ECO:0000313" key="5">
    <source>
        <dbReference type="EMBL" id="KAA9131290.1"/>
    </source>
</evidence>
<dbReference type="NCBIfam" id="TIGR01730">
    <property type="entry name" value="RND_mfp"/>
    <property type="match status" value="1"/>
</dbReference>
<dbReference type="PANTHER" id="PTHR30469">
    <property type="entry name" value="MULTIDRUG RESISTANCE PROTEIN MDTA"/>
    <property type="match status" value="1"/>
</dbReference>
<comment type="caution">
    <text evidence="5">The sequence shown here is derived from an EMBL/GenBank/DDBJ whole genome shotgun (WGS) entry which is preliminary data.</text>
</comment>
<keyword evidence="2" id="KW-0175">Coiled coil</keyword>
<dbReference type="GO" id="GO:1990281">
    <property type="term" value="C:efflux pump complex"/>
    <property type="evidence" value="ECO:0007669"/>
    <property type="project" value="TreeGrafter"/>
</dbReference>
<accession>A0A5N0T8M3</accession>
<organism evidence="5 6">
    <name type="scientific">Marinihelvus fidelis</name>
    <dbReference type="NCBI Taxonomy" id="2613842"/>
    <lineage>
        <taxon>Bacteria</taxon>
        <taxon>Pseudomonadati</taxon>
        <taxon>Pseudomonadota</taxon>
        <taxon>Gammaproteobacteria</taxon>
        <taxon>Chromatiales</taxon>
        <taxon>Wenzhouxiangellaceae</taxon>
        <taxon>Marinihelvus</taxon>
    </lineage>
</organism>
<comment type="similarity">
    <text evidence="1">Belongs to the membrane fusion protein (MFP) (TC 8.A.1) family.</text>
</comment>
<feature type="chain" id="PRO_5024397823" evidence="3">
    <location>
        <begin position="26"/>
        <end position="352"/>
    </location>
</feature>
<dbReference type="Proteomes" id="UP000325372">
    <property type="component" value="Unassembled WGS sequence"/>
</dbReference>
<keyword evidence="6" id="KW-1185">Reference proteome</keyword>
<proteinExistence type="inferred from homology"/>
<dbReference type="InterPro" id="IPR006143">
    <property type="entry name" value="RND_pump_MFP"/>
</dbReference>
<name>A0A5N0T8M3_9GAMM</name>
<dbReference type="EMBL" id="VYXP01000005">
    <property type="protein sequence ID" value="KAA9131290.1"/>
    <property type="molecule type" value="Genomic_DNA"/>
</dbReference>
<evidence type="ECO:0000259" key="4">
    <source>
        <dbReference type="Pfam" id="PF25967"/>
    </source>
</evidence>
<evidence type="ECO:0000313" key="6">
    <source>
        <dbReference type="Proteomes" id="UP000325372"/>
    </source>
</evidence>
<dbReference type="SUPFAM" id="SSF111369">
    <property type="entry name" value="HlyD-like secretion proteins"/>
    <property type="match status" value="1"/>
</dbReference>
<feature type="signal peptide" evidence="3">
    <location>
        <begin position="1"/>
        <end position="25"/>
    </location>
</feature>
<dbReference type="RefSeq" id="WP_150863940.1">
    <property type="nucleotide sequence ID" value="NZ_VYXP01000005.1"/>
</dbReference>